<dbReference type="Gene3D" id="3.90.1150.10">
    <property type="entry name" value="Aspartate Aminotransferase, domain 1"/>
    <property type="match status" value="1"/>
</dbReference>
<organism evidence="2 3">
    <name type="scientific">Sphingomonas telluris</name>
    <dbReference type="NCBI Taxonomy" id="2907998"/>
    <lineage>
        <taxon>Bacteria</taxon>
        <taxon>Pseudomonadati</taxon>
        <taxon>Pseudomonadota</taxon>
        <taxon>Alphaproteobacteria</taxon>
        <taxon>Sphingomonadales</taxon>
        <taxon>Sphingomonadaceae</taxon>
        <taxon>Sphingomonas</taxon>
    </lineage>
</organism>
<dbReference type="Pfam" id="PF01041">
    <property type="entry name" value="DegT_DnrJ_EryC1"/>
    <property type="match status" value="1"/>
</dbReference>
<dbReference type="RefSeq" id="WP_241446704.1">
    <property type="nucleotide sequence ID" value="NZ_JAKZHW010000001.1"/>
</dbReference>
<dbReference type="PANTHER" id="PTHR30244:SF42">
    <property type="entry name" value="UDP-2-ACETAMIDO-2-DEOXY-3-OXO-D-GLUCURONATE AMINOTRANSFERASE"/>
    <property type="match status" value="1"/>
</dbReference>
<dbReference type="InterPro" id="IPR015422">
    <property type="entry name" value="PyrdxlP-dep_Trfase_small"/>
</dbReference>
<dbReference type="Gene3D" id="3.40.640.10">
    <property type="entry name" value="Type I PLP-dependent aspartate aminotransferase-like (Major domain)"/>
    <property type="match status" value="1"/>
</dbReference>
<reference evidence="2 3" key="1">
    <citation type="submission" date="2022-03" db="EMBL/GenBank/DDBJ databases">
        <authorList>
            <person name="Jo J.-H."/>
            <person name="Im W.-T."/>
        </authorList>
    </citation>
    <scope>NUCLEOTIDE SEQUENCE [LARGE SCALE GENOMIC DNA]</scope>
    <source>
        <strain evidence="2 3">SM33</strain>
    </source>
</reference>
<keyword evidence="3" id="KW-1185">Reference proteome</keyword>
<keyword evidence="2" id="KW-0032">Aminotransferase</keyword>
<dbReference type="EMBL" id="JAKZHW010000001">
    <property type="protein sequence ID" value="MCH8615869.1"/>
    <property type="molecule type" value="Genomic_DNA"/>
</dbReference>
<dbReference type="CDD" id="cd00616">
    <property type="entry name" value="AHBA_syn"/>
    <property type="match status" value="1"/>
</dbReference>
<dbReference type="GO" id="GO:0008483">
    <property type="term" value="F:transaminase activity"/>
    <property type="evidence" value="ECO:0007669"/>
    <property type="project" value="UniProtKB-KW"/>
</dbReference>
<proteinExistence type="inferred from homology"/>
<dbReference type="SUPFAM" id="SSF53383">
    <property type="entry name" value="PLP-dependent transferases"/>
    <property type="match status" value="1"/>
</dbReference>
<sequence length="373" mass="40364">MQFIDLKAQYSALRERIDRRIEAVLEHGAFIMGPEVAELEGELASYCGVGHAVTCANGTDALVLALRALGIGPGDAVFTTPFTFFATVEAIMLAGALPVFADIDPRTFNLDPVALQEAVERTRDAGRVRPRAVMTVDLFGLPADYATIEQVCARHGLELIEDAAQAFGASVRGMKAGAFGRVATTSFFPAKPLGCYGDGGALFTEDDELADVLRSLRMHGKGEDKYDNVRVGTNSRLDTIQAAILLEKLDAFPGELERRQQVAERYRQALPNWLTAPHVPDGHVSSWAQHSVLAASGDDRERWIAGLKSAGVPTAIYYARSLHLQTALAHLNHSAGDFPVAEDVSNRIFSLPMSAYLTEADQDRVIDALRALG</sequence>
<name>A0ABS9VLM6_9SPHN</name>
<dbReference type="InterPro" id="IPR000653">
    <property type="entry name" value="DegT/StrS_aminotransferase"/>
</dbReference>
<evidence type="ECO:0000313" key="2">
    <source>
        <dbReference type="EMBL" id="MCH8615869.1"/>
    </source>
</evidence>
<gene>
    <name evidence="2" type="ORF">LZ016_07120</name>
</gene>
<evidence type="ECO:0000313" key="3">
    <source>
        <dbReference type="Proteomes" id="UP001203058"/>
    </source>
</evidence>
<protein>
    <submittedName>
        <fullName evidence="2">DegT/DnrJ/EryC1/StrS family aminotransferase</fullName>
    </submittedName>
</protein>
<accession>A0ABS9VLM6</accession>
<keyword evidence="1" id="KW-0663">Pyridoxal phosphate</keyword>
<dbReference type="PIRSF" id="PIRSF000390">
    <property type="entry name" value="PLP_StrS"/>
    <property type="match status" value="1"/>
</dbReference>
<dbReference type="PANTHER" id="PTHR30244">
    <property type="entry name" value="TRANSAMINASE"/>
    <property type="match status" value="1"/>
</dbReference>
<comment type="similarity">
    <text evidence="1">Belongs to the DegT/DnrJ/EryC1 family.</text>
</comment>
<keyword evidence="2" id="KW-0808">Transferase</keyword>
<dbReference type="InterPro" id="IPR015421">
    <property type="entry name" value="PyrdxlP-dep_Trfase_major"/>
</dbReference>
<dbReference type="Proteomes" id="UP001203058">
    <property type="component" value="Unassembled WGS sequence"/>
</dbReference>
<dbReference type="InterPro" id="IPR015424">
    <property type="entry name" value="PyrdxlP-dep_Trfase"/>
</dbReference>
<comment type="caution">
    <text evidence="2">The sequence shown here is derived from an EMBL/GenBank/DDBJ whole genome shotgun (WGS) entry which is preliminary data.</text>
</comment>
<evidence type="ECO:0000256" key="1">
    <source>
        <dbReference type="RuleBase" id="RU004508"/>
    </source>
</evidence>